<accession>A0AB72ZTW8</accession>
<evidence type="ECO:0000313" key="2">
    <source>
        <dbReference type="Proteomes" id="UP000001345"/>
    </source>
</evidence>
<evidence type="ECO:0000313" key="1">
    <source>
        <dbReference type="EMBL" id="EKQ71827.1"/>
    </source>
</evidence>
<proteinExistence type="predicted"/>
<dbReference type="Proteomes" id="UP000001345">
    <property type="component" value="Unassembled WGS sequence"/>
</dbReference>
<dbReference type="AlphaFoldDB" id="A0AB72ZTW8"/>
<sequence>MRKLLAFRKLFYFGCQNTQRPFLDFITNIQNKADILKPYKDQ</sequence>
<reference evidence="2" key="1">
    <citation type="submission" date="2023-07" db="EMBL/GenBank/DDBJ databases">
        <authorList>
            <person name="Weinstock G."/>
            <person name="Sodergren E."/>
            <person name="Lobos E.A."/>
            <person name="Fulton L."/>
            <person name="Fulton R."/>
            <person name="Courtney L."/>
            <person name="Fronick C."/>
            <person name="O'Laughlin M."/>
            <person name="Godfrey J."/>
            <person name="Wilson R.M."/>
            <person name="Miner T."/>
            <person name="Farmer C."/>
            <person name="Delehaunty K."/>
            <person name="Cordes M."/>
            <person name="Minx P."/>
            <person name="Tomlinson C."/>
            <person name="Chen J."/>
            <person name="Wollam A."/>
            <person name="Pepin K.H."/>
            <person name="Bhonagiri V."/>
            <person name="Zhang X."/>
            <person name="Suruliraj S."/>
            <person name="Antonio M."/>
            <person name="Secka O."/>
            <person name="Thomas J."/>
            <person name="Warren W."/>
            <person name="Mitreva M."/>
            <person name="Mardis E.R."/>
            <person name="Wilson R.K."/>
        </authorList>
    </citation>
    <scope>NUCLEOTIDE SEQUENCE [LARGE SCALE GENOMIC DNA]</scope>
    <source>
        <strain evidence="2">GAM100Ai</strain>
    </source>
</reference>
<gene>
    <name evidence="1" type="ORF">HMPREF1391_01183</name>
</gene>
<dbReference type="EMBL" id="ANFP01000062">
    <property type="protein sequence ID" value="EKQ71827.1"/>
    <property type="molecule type" value="Genomic_DNA"/>
</dbReference>
<name>A0AB72ZTW8_HELPX</name>
<protein>
    <submittedName>
        <fullName evidence="1">Uncharacterized protein</fullName>
    </submittedName>
</protein>
<organism evidence="1 2">
    <name type="scientific">Helicobacter pylori GAM100Ai</name>
    <dbReference type="NCBI Taxonomy" id="1159019"/>
    <lineage>
        <taxon>Bacteria</taxon>
        <taxon>Pseudomonadati</taxon>
        <taxon>Campylobacterota</taxon>
        <taxon>Epsilonproteobacteria</taxon>
        <taxon>Campylobacterales</taxon>
        <taxon>Helicobacteraceae</taxon>
        <taxon>Helicobacter</taxon>
    </lineage>
</organism>
<comment type="caution">
    <text evidence="1">The sequence shown here is derived from an EMBL/GenBank/DDBJ whole genome shotgun (WGS) entry which is preliminary data.</text>
</comment>